<dbReference type="SMART" id="SM00267">
    <property type="entry name" value="GGDEF"/>
    <property type="match status" value="1"/>
</dbReference>
<dbReference type="SUPFAM" id="SSF141868">
    <property type="entry name" value="EAL domain-like"/>
    <property type="match status" value="1"/>
</dbReference>
<evidence type="ECO:0000256" key="1">
    <source>
        <dbReference type="SAM" id="Phobius"/>
    </source>
</evidence>
<dbReference type="Gene3D" id="3.20.20.450">
    <property type="entry name" value="EAL domain"/>
    <property type="match status" value="1"/>
</dbReference>
<evidence type="ECO:0000259" key="3">
    <source>
        <dbReference type="PROSITE" id="PS50887"/>
    </source>
</evidence>
<dbReference type="PROSITE" id="PS50883">
    <property type="entry name" value="EAL"/>
    <property type="match status" value="1"/>
</dbReference>
<dbReference type="Proteomes" id="UP000236959">
    <property type="component" value="Unassembled WGS sequence"/>
</dbReference>
<dbReference type="OrthoDB" id="9814202at2"/>
<dbReference type="RefSeq" id="WP_103223397.1">
    <property type="nucleotide sequence ID" value="NZ_PPCN01000007.1"/>
</dbReference>
<keyword evidence="5" id="KW-1185">Reference proteome</keyword>
<dbReference type="PANTHER" id="PTHR44757">
    <property type="entry name" value="DIGUANYLATE CYCLASE DGCP"/>
    <property type="match status" value="1"/>
</dbReference>
<dbReference type="CDD" id="cd01949">
    <property type="entry name" value="GGDEF"/>
    <property type="match status" value="1"/>
</dbReference>
<evidence type="ECO:0000313" key="4">
    <source>
        <dbReference type="EMBL" id="POF30000.1"/>
    </source>
</evidence>
<name>A0A2S3UQZ8_9HYPH</name>
<keyword evidence="1" id="KW-0812">Transmembrane</keyword>
<dbReference type="Pfam" id="PF00990">
    <property type="entry name" value="GGDEF"/>
    <property type="match status" value="1"/>
</dbReference>
<dbReference type="Gene3D" id="3.30.70.270">
    <property type="match status" value="1"/>
</dbReference>
<dbReference type="PANTHER" id="PTHR44757:SF2">
    <property type="entry name" value="BIOFILM ARCHITECTURE MAINTENANCE PROTEIN MBAA"/>
    <property type="match status" value="1"/>
</dbReference>
<evidence type="ECO:0000313" key="5">
    <source>
        <dbReference type="Proteomes" id="UP000236959"/>
    </source>
</evidence>
<dbReference type="InterPro" id="IPR043128">
    <property type="entry name" value="Rev_trsase/Diguanyl_cyclase"/>
</dbReference>
<dbReference type="SMART" id="SM00052">
    <property type="entry name" value="EAL"/>
    <property type="match status" value="1"/>
</dbReference>
<dbReference type="InterPro" id="IPR029787">
    <property type="entry name" value="Nucleotide_cyclase"/>
</dbReference>
<comment type="caution">
    <text evidence="4">The sequence shown here is derived from an EMBL/GenBank/DDBJ whole genome shotgun (WGS) entry which is preliminary data.</text>
</comment>
<sequence length="650" mass="72336">MQRNHIWHWTVLCSFLIALFVFWTFFYASDPLEQEQVRSLEYDTVWSATNGRNEFYKYTTSISRYLQSGKPTDLEDALLKYEIFLGRMDMWKSGSFKAVLAKSPKSREALEALSLDLENLTPYMRSIATAQAGALHTILDSMAPRIETIAGTSYQSSIRRFSEERQAFQDRLMTEKRIVLGLLILAAGLLAVVMRQNRVLTSANDTIAGDAKRLTFMAKHDALTELPNRTLLSEYMIKARTHLAPGEHLLAVALDLDGFKAINDTLGHIGGDALLVALSRRLKDFVTGLPGRNLAARVGGDEFILVFRYSKHAIDVETTIRALASEFKTPLETTIGSVLVGASIGYALAGSRQATGYVILNADIALMEAKGAGRGTAMHFCEPMRTRLERRLQIERQLPNALRNAMIQPHYQLQVNIATGEPVGMEALARWTHSDIGPISPAEFIPIAEASGDVIELGRFMLRSACRDIQLMPGHIHVSVNLSMIQLMNDDIVELVCSTLRETGLPANRLKLEITESVFMQNTDFVSGVLTRLQNLGVSISLDDFGTGYSALSYLNKFKWNELKIDRSFVTACDASPKALNVVKVIKSLASKMNATLLIEGMETRKQVETFKNLGCLYAQGYFYSKPKPIFEIQRFLSGAETPLNVVALN</sequence>
<feature type="transmembrane region" description="Helical" evidence="1">
    <location>
        <begin position="6"/>
        <end position="28"/>
    </location>
</feature>
<proteinExistence type="predicted"/>
<dbReference type="AlphaFoldDB" id="A0A2S3UQZ8"/>
<feature type="transmembrane region" description="Helical" evidence="1">
    <location>
        <begin position="178"/>
        <end position="194"/>
    </location>
</feature>
<dbReference type="NCBIfam" id="TIGR00254">
    <property type="entry name" value="GGDEF"/>
    <property type="match status" value="1"/>
</dbReference>
<keyword evidence="1" id="KW-0472">Membrane</keyword>
<gene>
    <name evidence="4" type="ORF">CLV41_10724</name>
</gene>
<reference evidence="4 5" key="1">
    <citation type="submission" date="2018-01" db="EMBL/GenBank/DDBJ databases">
        <title>Genomic Encyclopedia of Archaeal and Bacterial Type Strains, Phase II (KMG-II): from individual species to whole genera.</title>
        <authorList>
            <person name="Goeker M."/>
        </authorList>
    </citation>
    <scope>NUCLEOTIDE SEQUENCE [LARGE SCALE GENOMIC DNA]</scope>
    <source>
        <strain evidence="4 5">DSM 17023</strain>
    </source>
</reference>
<dbReference type="EMBL" id="PPCN01000007">
    <property type="protein sequence ID" value="POF30000.1"/>
    <property type="molecule type" value="Genomic_DNA"/>
</dbReference>
<feature type="domain" description="EAL" evidence="2">
    <location>
        <begin position="391"/>
        <end position="641"/>
    </location>
</feature>
<dbReference type="PROSITE" id="PS50887">
    <property type="entry name" value="GGDEF"/>
    <property type="match status" value="1"/>
</dbReference>
<keyword evidence="1" id="KW-1133">Transmembrane helix</keyword>
<dbReference type="InterPro" id="IPR035919">
    <property type="entry name" value="EAL_sf"/>
</dbReference>
<organism evidence="4 5">
    <name type="scientific">Roseibium marinum</name>
    <dbReference type="NCBI Taxonomy" id="281252"/>
    <lineage>
        <taxon>Bacteria</taxon>
        <taxon>Pseudomonadati</taxon>
        <taxon>Pseudomonadota</taxon>
        <taxon>Alphaproteobacteria</taxon>
        <taxon>Hyphomicrobiales</taxon>
        <taxon>Stappiaceae</taxon>
        <taxon>Roseibium</taxon>
    </lineage>
</organism>
<dbReference type="InterPro" id="IPR001633">
    <property type="entry name" value="EAL_dom"/>
</dbReference>
<feature type="domain" description="GGDEF" evidence="3">
    <location>
        <begin position="247"/>
        <end position="382"/>
    </location>
</feature>
<evidence type="ECO:0000259" key="2">
    <source>
        <dbReference type="PROSITE" id="PS50883"/>
    </source>
</evidence>
<dbReference type="InterPro" id="IPR052155">
    <property type="entry name" value="Biofilm_reg_signaling"/>
</dbReference>
<dbReference type="SUPFAM" id="SSF55073">
    <property type="entry name" value="Nucleotide cyclase"/>
    <property type="match status" value="1"/>
</dbReference>
<dbReference type="Pfam" id="PF00563">
    <property type="entry name" value="EAL"/>
    <property type="match status" value="1"/>
</dbReference>
<protein>
    <submittedName>
        <fullName evidence="4">Diguanylate cyclase (GGDEF)-like protein</fullName>
    </submittedName>
</protein>
<accession>A0A2S3UQZ8</accession>
<dbReference type="InterPro" id="IPR000160">
    <property type="entry name" value="GGDEF_dom"/>
</dbReference>
<dbReference type="CDD" id="cd01948">
    <property type="entry name" value="EAL"/>
    <property type="match status" value="1"/>
</dbReference>